<evidence type="ECO:0000256" key="3">
    <source>
        <dbReference type="PROSITE-ProRule" id="PRU00267"/>
    </source>
</evidence>
<dbReference type="Gene3D" id="1.10.30.10">
    <property type="entry name" value="High mobility group box domain"/>
    <property type="match status" value="1"/>
</dbReference>
<evidence type="ECO:0000256" key="4">
    <source>
        <dbReference type="SAM" id="MobiDB-lite"/>
    </source>
</evidence>
<reference evidence="6" key="1">
    <citation type="submission" date="2021-06" db="EMBL/GenBank/DDBJ databases">
        <authorList>
            <person name="Kallberg Y."/>
            <person name="Tangrot J."/>
            <person name="Rosling A."/>
        </authorList>
    </citation>
    <scope>NUCLEOTIDE SEQUENCE</scope>
    <source>
        <strain evidence="6">FL130A</strain>
    </source>
</reference>
<dbReference type="InterPro" id="IPR036910">
    <property type="entry name" value="HMG_box_dom_sf"/>
</dbReference>
<dbReference type="SMART" id="SM00398">
    <property type="entry name" value="HMG"/>
    <property type="match status" value="1"/>
</dbReference>
<dbReference type="CDD" id="cd01389">
    <property type="entry name" value="HMG-box_ROX1-like"/>
    <property type="match status" value="1"/>
</dbReference>
<dbReference type="GO" id="GO:0005634">
    <property type="term" value="C:nucleus"/>
    <property type="evidence" value="ECO:0007669"/>
    <property type="project" value="UniProtKB-UniRule"/>
</dbReference>
<protein>
    <submittedName>
        <fullName evidence="6">4480_t:CDS:1</fullName>
    </submittedName>
</protein>
<dbReference type="AlphaFoldDB" id="A0A9N9BKZ3"/>
<dbReference type="InterPro" id="IPR050140">
    <property type="entry name" value="SRY-related_HMG-box_TF-like"/>
</dbReference>
<dbReference type="PROSITE" id="PS50118">
    <property type="entry name" value="HMG_BOX_2"/>
    <property type="match status" value="1"/>
</dbReference>
<keyword evidence="1 3" id="KW-0238">DNA-binding</keyword>
<sequence>MRCFAAVVVPMRIYRTDLRKTYNNEQIYSVIPSFTWKPTNHISGIYQVTNNHDYKEIPAQLCAPFTYNNKLINHNYSYPQINSNANNACENPSGSSATISPSEHPTNAIIGSNGYFNRQLSSCISPSAILANHGNGSDGAKVSKKLNIPKKTKPTIRKSKTKRTKRTPRPPNAFILYRKNKQQDVVALNKTLTNAEVSKVISKLWWKETEEERFKWEKVADRIKLQHMQLHPDYVYQPRTKKKKSTKNVKNVVSSNNNLPANTSVARNSKQMATSALKDDDVLSAIAETAFAGSKASSMTASSNNDNSNNNLPLNIPIELNSSYQLSYPPPNTPTTPLYETMNSSNTQNNIIFSNYNFQQYANVVDPILDSPNFLQQSRSNANSYTGYISPTALDNFLDESQSNSAASDINDGGNCIIASQNEGGGTNNAWLVDVESYLGEPETSSEYLETELSRCSSVS</sequence>
<keyword evidence="3" id="KW-0539">Nucleus</keyword>
<keyword evidence="2" id="KW-0804">Transcription</keyword>
<evidence type="ECO:0000256" key="2">
    <source>
        <dbReference type="ARBA" id="ARBA00023163"/>
    </source>
</evidence>
<accession>A0A9N9BKZ3</accession>
<evidence type="ECO:0000313" key="6">
    <source>
        <dbReference type="EMBL" id="CAG8572442.1"/>
    </source>
</evidence>
<feature type="compositionally biased region" description="Basic residues" evidence="4">
    <location>
        <begin position="152"/>
        <end position="168"/>
    </location>
</feature>
<dbReference type="GO" id="GO:0000978">
    <property type="term" value="F:RNA polymerase II cis-regulatory region sequence-specific DNA binding"/>
    <property type="evidence" value="ECO:0007669"/>
    <property type="project" value="TreeGrafter"/>
</dbReference>
<dbReference type="Pfam" id="PF00505">
    <property type="entry name" value="HMG_box"/>
    <property type="match status" value="1"/>
</dbReference>
<keyword evidence="7" id="KW-1185">Reference proteome</keyword>
<evidence type="ECO:0000313" key="7">
    <source>
        <dbReference type="Proteomes" id="UP000789508"/>
    </source>
</evidence>
<organism evidence="6 7">
    <name type="scientific">Ambispora leptoticha</name>
    <dbReference type="NCBI Taxonomy" id="144679"/>
    <lineage>
        <taxon>Eukaryota</taxon>
        <taxon>Fungi</taxon>
        <taxon>Fungi incertae sedis</taxon>
        <taxon>Mucoromycota</taxon>
        <taxon>Glomeromycotina</taxon>
        <taxon>Glomeromycetes</taxon>
        <taxon>Archaeosporales</taxon>
        <taxon>Ambisporaceae</taxon>
        <taxon>Ambispora</taxon>
    </lineage>
</organism>
<evidence type="ECO:0000256" key="1">
    <source>
        <dbReference type="ARBA" id="ARBA00023125"/>
    </source>
</evidence>
<feature type="compositionally biased region" description="Low complexity" evidence="4">
    <location>
        <begin position="248"/>
        <end position="258"/>
    </location>
</feature>
<feature type="region of interest" description="Disordered" evidence="4">
    <location>
        <begin position="152"/>
        <end position="171"/>
    </location>
</feature>
<dbReference type="EMBL" id="CAJVPS010002607">
    <property type="protein sequence ID" value="CAG8572442.1"/>
    <property type="molecule type" value="Genomic_DNA"/>
</dbReference>
<dbReference type="OrthoDB" id="6247875at2759"/>
<dbReference type="GO" id="GO:0001228">
    <property type="term" value="F:DNA-binding transcription activator activity, RNA polymerase II-specific"/>
    <property type="evidence" value="ECO:0007669"/>
    <property type="project" value="TreeGrafter"/>
</dbReference>
<proteinExistence type="predicted"/>
<dbReference type="SUPFAM" id="SSF47095">
    <property type="entry name" value="HMG-box"/>
    <property type="match status" value="1"/>
</dbReference>
<dbReference type="Proteomes" id="UP000789508">
    <property type="component" value="Unassembled WGS sequence"/>
</dbReference>
<comment type="caution">
    <text evidence="6">The sequence shown here is derived from an EMBL/GenBank/DDBJ whole genome shotgun (WGS) entry which is preliminary data.</text>
</comment>
<gene>
    <name evidence="6" type="ORF">ALEPTO_LOCUS6875</name>
</gene>
<dbReference type="GO" id="GO:0030154">
    <property type="term" value="P:cell differentiation"/>
    <property type="evidence" value="ECO:0007669"/>
    <property type="project" value="TreeGrafter"/>
</dbReference>
<evidence type="ECO:0000259" key="5">
    <source>
        <dbReference type="PROSITE" id="PS50118"/>
    </source>
</evidence>
<name>A0A9N9BKZ3_9GLOM</name>
<dbReference type="PANTHER" id="PTHR10270">
    <property type="entry name" value="SOX TRANSCRIPTION FACTOR"/>
    <property type="match status" value="1"/>
</dbReference>
<dbReference type="InterPro" id="IPR009071">
    <property type="entry name" value="HMG_box_dom"/>
</dbReference>
<feature type="DNA-binding region" description="HMG box" evidence="3">
    <location>
        <begin position="167"/>
        <end position="235"/>
    </location>
</feature>
<dbReference type="PANTHER" id="PTHR10270:SF161">
    <property type="entry name" value="SEX-DETERMINING REGION Y PROTEIN"/>
    <property type="match status" value="1"/>
</dbReference>
<feature type="domain" description="HMG box" evidence="5">
    <location>
        <begin position="167"/>
        <end position="235"/>
    </location>
</feature>
<feature type="region of interest" description="Disordered" evidence="4">
    <location>
        <begin position="239"/>
        <end position="263"/>
    </location>
</feature>